<dbReference type="GO" id="GO:0006307">
    <property type="term" value="P:DNA alkylation repair"/>
    <property type="evidence" value="ECO:0007669"/>
    <property type="project" value="UniProtKB-UniRule"/>
</dbReference>
<dbReference type="EMBL" id="VFOZ01000001">
    <property type="protein sequence ID" value="TQL96063.1"/>
    <property type="molecule type" value="Genomic_DNA"/>
</dbReference>
<comment type="similarity">
    <text evidence="2 9">Belongs to the MGMT family.</text>
</comment>
<dbReference type="SUPFAM" id="SSF53155">
    <property type="entry name" value="Methylated DNA-protein cysteine methyltransferase domain"/>
    <property type="match status" value="1"/>
</dbReference>
<sequence>MARTHTVIDSPVGGLTVVAEDGSLTGLYFEGHKRGPGPEALGTRSEESFEKTRRQLDEYFAGERTEFSLPLAPRGSEFQQKVWMLLREIPFGETRSYGELAMELGGMPLARAVGAANGRNPLSIIVPCHRVVGSNNDLTGFGGGVERKRFLLDLERPAVSSTATLF</sequence>
<dbReference type="NCBIfam" id="TIGR00589">
    <property type="entry name" value="ogt"/>
    <property type="match status" value="1"/>
</dbReference>
<name>A0A543CG52_9ACTN</name>
<dbReference type="RefSeq" id="WP_141954805.1">
    <property type="nucleotide sequence ID" value="NZ_VFOZ01000001.1"/>
</dbReference>
<evidence type="ECO:0000256" key="8">
    <source>
        <dbReference type="ARBA" id="ARBA00049348"/>
    </source>
</evidence>
<proteinExistence type="inferred from homology"/>
<dbReference type="OrthoDB" id="9802228at2"/>
<feature type="active site" description="Nucleophile; methyl group acceptor" evidence="9">
    <location>
        <position position="128"/>
    </location>
</feature>
<dbReference type="InterPro" id="IPR008332">
    <property type="entry name" value="MethylG_MeTrfase_N"/>
</dbReference>
<dbReference type="InterPro" id="IPR023546">
    <property type="entry name" value="MGMT"/>
</dbReference>
<dbReference type="SUPFAM" id="SSF46767">
    <property type="entry name" value="Methylated DNA-protein cysteine methyltransferase, C-terminal domain"/>
    <property type="match status" value="1"/>
</dbReference>
<dbReference type="FunFam" id="1.10.10.10:FF:000214">
    <property type="entry name" value="Methylated-DNA--protein-cysteine methyltransferase"/>
    <property type="match status" value="1"/>
</dbReference>
<organism evidence="12 13">
    <name type="scientific">Actinoallomurus bryophytorum</name>
    <dbReference type="NCBI Taxonomy" id="1490222"/>
    <lineage>
        <taxon>Bacteria</taxon>
        <taxon>Bacillati</taxon>
        <taxon>Actinomycetota</taxon>
        <taxon>Actinomycetes</taxon>
        <taxon>Streptosporangiales</taxon>
        <taxon>Thermomonosporaceae</taxon>
        <taxon>Actinoallomurus</taxon>
    </lineage>
</organism>
<dbReference type="GO" id="GO:0032259">
    <property type="term" value="P:methylation"/>
    <property type="evidence" value="ECO:0007669"/>
    <property type="project" value="UniProtKB-KW"/>
</dbReference>
<evidence type="ECO:0000256" key="9">
    <source>
        <dbReference type="HAMAP-Rule" id="MF_00772"/>
    </source>
</evidence>
<dbReference type="PROSITE" id="PS00374">
    <property type="entry name" value="MGMT"/>
    <property type="match status" value="1"/>
</dbReference>
<protein>
    <recommendedName>
        <fullName evidence="9">Methylated-DNA--protein-cysteine methyltransferase</fullName>
        <ecNumber evidence="9">2.1.1.63</ecNumber>
    </recommendedName>
    <alternativeName>
        <fullName evidence="9">6-O-methylguanine-DNA methyltransferase</fullName>
        <shortName evidence="9">MGMT</shortName>
    </alternativeName>
    <alternativeName>
        <fullName evidence="9">O-6-methylguanine-DNA-alkyltransferase</fullName>
    </alternativeName>
</protein>
<dbReference type="Pfam" id="PF01035">
    <property type="entry name" value="DNA_binding_1"/>
    <property type="match status" value="1"/>
</dbReference>
<feature type="domain" description="Methylguanine DNA methyltransferase ribonuclease-like" evidence="11">
    <location>
        <begin position="5"/>
        <end position="73"/>
    </location>
</feature>
<comment type="subcellular location">
    <subcellularLocation>
        <location evidence="9">Cytoplasm</location>
    </subcellularLocation>
</comment>
<feature type="domain" description="Methylated-DNA-[protein]-cysteine S-methyltransferase DNA binding" evidence="10">
    <location>
        <begin position="77"/>
        <end position="156"/>
    </location>
</feature>
<dbReference type="InterPro" id="IPR036631">
    <property type="entry name" value="MGMT_N_sf"/>
</dbReference>
<dbReference type="InterPro" id="IPR036217">
    <property type="entry name" value="MethylDNA_cys_MeTrfase_DNAb"/>
</dbReference>
<comment type="function">
    <text evidence="9">Involved in the cellular defense against the biological effects of O6-methylguanine (O6-MeG) and O4-methylthymine (O4-MeT) in DNA. Repairs the methylated nucleobase in DNA by stoichiometrically transferring the methyl group to a cysteine residue in the enzyme. This is a suicide reaction: the enzyme is irreversibly inactivated.</text>
</comment>
<keyword evidence="5 9" id="KW-0808">Transferase</keyword>
<evidence type="ECO:0000256" key="4">
    <source>
        <dbReference type="ARBA" id="ARBA00022603"/>
    </source>
</evidence>
<evidence type="ECO:0000259" key="11">
    <source>
        <dbReference type="Pfam" id="PF02870"/>
    </source>
</evidence>
<evidence type="ECO:0000256" key="6">
    <source>
        <dbReference type="ARBA" id="ARBA00022763"/>
    </source>
</evidence>
<dbReference type="Gene3D" id="1.10.10.10">
    <property type="entry name" value="Winged helix-like DNA-binding domain superfamily/Winged helix DNA-binding domain"/>
    <property type="match status" value="1"/>
</dbReference>
<evidence type="ECO:0000313" key="13">
    <source>
        <dbReference type="Proteomes" id="UP000316096"/>
    </source>
</evidence>
<dbReference type="PANTHER" id="PTHR10815">
    <property type="entry name" value="METHYLATED-DNA--PROTEIN-CYSTEINE METHYLTRANSFERASE"/>
    <property type="match status" value="1"/>
</dbReference>
<evidence type="ECO:0000313" key="12">
    <source>
        <dbReference type="EMBL" id="TQL96063.1"/>
    </source>
</evidence>
<dbReference type="AlphaFoldDB" id="A0A543CG52"/>
<evidence type="ECO:0000256" key="1">
    <source>
        <dbReference type="ARBA" id="ARBA00001286"/>
    </source>
</evidence>
<dbReference type="CDD" id="cd06445">
    <property type="entry name" value="ATase"/>
    <property type="match status" value="1"/>
</dbReference>
<reference evidence="12 13" key="1">
    <citation type="submission" date="2019-06" db="EMBL/GenBank/DDBJ databases">
        <title>Sequencing the genomes of 1000 actinobacteria strains.</title>
        <authorList>
            <person name="Klenk H.-P."/>
        </authorList>
    </citation>
    <scope>NUCLEOTIDE SEQUENCE [LARGE SCALE GENOMIC DNA]</scope>
    <source>
        <strain evidence="12 13">DSM 102200</strain>
    </source>
</reference>
<evidence type="ECO:0000256" key="3">
    <source>
        <dbReference type="ARBA" id="ARBA00022490"/>
    </source>
</evidence>
<dbReference type="InterPro" id="IPR014048">
    <property type="entry name" value="MethylDNA_cys_MeTrfase_DNA-bd"/>
</dbReference>
<evidence type="ECO:0000256" key="2">
    <source>
        <dbReference type="ARBA" id="ARBA00008711"/>
    </source>
</evidence>
<dbReference type="HAMAP" id="MF_00772">
    <property type="entry name" value="OGT"/>
    <property type="match status" value="1"/>
</dbReference>
<dbReference type="Gene3D" id="3.30.160.70">
    <property type="entry name" value="Methylated DNA-protein cysteine methyltransferase domain"/>
    <property type="match status" value="1"/>
</dbReference>
<evidence type="ECO:0000259" key="10">
    <source>
        <dbReference type="Pfam" id="PF01035"/>
    </source>
</evidence>
<comment type="catalytic activity">
    <reaction evidence="1 9">
        <text>a 4-O-methyl-thymidine in DNA + L-cysteinyl-[protein] = a thymidine in DNA + S-methyl-L-cysteinyl-[protein]</text>
        <dbReference type="Rhea" id="RHEA:53428"/>
        <dbReference type="Rhea" id="RHEA-COMP:10131"/>
        <dbReference type="Rhea" id="RHEA-COMP:10132"/>
        <dbReference type="Rhea" id="RHEA-COMP:13555"/>
        <dbReference type="Rhea" id="RHEA-COMP:13556"/>
        <dbReference type="ChEBI" id="CHEBI:29950"/>
        <dbReference type="ChEBI" id="CHEBI:82612"/>
        <dbReference type="ChEBI" id="CHEBI:137386"/>
        <dbReference type="ChEBI" id="CHEBI:137387"/>
        <dbReference type="EC" id="2.1.1.63"/>
    </reaction>
</comment>
<dbReference type="GO" id="GO:0003908">
    <property type="term" value="F:methylated-DNA-[protein]-cysteine S-methyltransferase activity"/>
    <property type="evidence" value="ECO:0007669"/>
    <property type="project" value="UniProtKB-UniRule"/>
</dbReference>
<comment type="miscellaneous">
    <text evidence="9">This enzyme catalyzes only one turnover and therefore is not strictly catalytic. According to one definition, an enzyme is a biocatalyst that acts repeatedly and over many reaction cycles.</text>
</comment>
<gene>
    <name evidence="12" type="ORF">FB559_1582</name>
</gene>
<keyword evidence="4 9" id="KW-0489">Methyltransferase</keyword>
<comment type="caution">
    <text evidence="12">The sequence shown here is derived from an EMBL/GenBank/DDBJ whole genome shotgun (WGS) entry which is preliminary data.</text>
</comment>
<dbReference type="Pfam" id="PF02870">
    <property type="entry name" value="Methyltransf_1N"/>
    <property type="match status" value="1"/>
</dbReference>
<dbReference type="EC" id="2.1.1.63" evidence="9"/>
<keyword evidence="3 9" id="KW-0963">Cytoplasm</keyword>
<dbReference type="GO" id="GO:0005737">
    <property type="term" value="C:cytoplasm"/>
    <property type="evidence" value="ECO:0007669"/>
    <property type="project" value="UniProtKB-SubCell"/>
</dbReference>
<keyword evidence="7 9" id="KW-0234">DNA repair</keyword>
<evidence type="ECO:0000256" key="7">
    <source>
        <dbReference type="ARBA" id="ARBA00023204"/>
    </source>
</evidence>
<comment type="catalytic activity">
    <reaction evidence="8 9">
        <text>a 6-O-methyl-2'-deoxyguanosine in DNA + L-cysteinyl-[protein] = S-methyl-L-cysteinyl-[protein] + a 2'-deoxyguanosine in DNA</text>
        <dbReference type="Rhea" id="RHEA:24000"/>
        <dbReference type="Rhea" id="RHEA-COMP:10131"/>
        <dbReference type="Rhea" id="RHEA-COMP:10132"/>
        <dbReference type="Rhea" id="RHEA-COMP:11367"/>
        <dbReference type="Rhea" id="RHEA-COMP:11368"/>
        <dbReference type="ChEBI" id="CHEBI:29950"/>
        <dbReference type="ChEBI" id="CHEBI:82612"/>
        <dbReference type="ChEBI" id="CHEBI:85445"/>
        <dbReference type="ChEBI" id="CHEBI:85448"/>
        <dbReference type="EC" id="2.1.1.63"/>
    </reaction>
</comment>
<dbReference type="InterPro" id="IPR001497">
    <property type="entry name" value="MethylDNA_cys_MeTrfase_AS"/>
</dbReference>
<dbReference type="InterPro" id="IPR036388">
    <property type="entry name" value="WH-like_DNA-bd_sf"/>
</dbReference>
<evidence type="ECO:0000256" key="5">
    <source>
        <dbReference type="ARBA" id="ARBA00022679"/>
    </source>
</evidence>
<keyword evidence="6 9" id="KW-0227">DNA damage</keyword>
<keyword evidence="13" id="KW-1185">Reference proteome</keyword>
<dbReference type="PANTHER" id="PTHR10815:SF5">
    <property type="entry name" value="METHYLATED-DNA--PROTEIN-CYSTEINE METHYLTRANSFERASE"/>
    <property type="match status" value="1"/>
</dbReference>
<dbReference type="Proteomes" id="UP000316096">
    <property type="component" value="Unassembled WGS sequence"/>
</dbReference>
<accession>A0A543CG52</accession>